<keyword evidence="3" id="KW-1185">Reference proteome</keyword>
<proteinExistence type="predicted"/>
<feature type="transmembrane region" description="Helical" evidence="1">
    <location>
        <begin position="6"/>
        <end position="32"/>
    </location>
</feature>
<dbReference type="EMBL" id="DYDO01000001">
    <property type="protein sequence ID" value="DBA32478.1"/>
    <property type="molecule type" value="Genomic_DNA"/>
</dbReference>
<dbReference type="Proteomes" id="UP001181693">
    <property type="component" value="Unassembled WGS sequence"/>
</dbReference>
<evidence type="ECO:0000256" key="1">
    <source>
        <dbReference type="SAM" id="Phobius"/>
    </source>
</evidence>
<dbReference type="AlphaFoldDB" id="A0AAV3B330"/>
<keyword evidence="1" id="KW-0812">Transmembrane</keyword>
<name>A0AAV3B330_PYXAD</name>
<reference evidence="2" key="1">
    <citation type="thesis" date="2020" institute="ProQuest LLC" country="789 East Eisenhower Parkway, Ann Arbor, MI, USA">
        <title>Comparative Genomics and Chromosome Evolution.</title>
        <authorList>
            <person name="Mudd A.B."/>
        </authorList>
    </citation>
    <scope>NUCLEOTIDE SEQUENCE</scope>
    <source>
        <strain evidence="2">1538</strain>
        <tissue evidence="2">Blood</tissue>
    </source>
</reference>
<keyword evidence="1" id="KW-1133">Transmembrane helix</keyword>
<sequence>MLETIWAFVNGLLLMPVSSIGDSSLIILRIYLQWVLHAEYLNQNVKPFYKQTAHQRVLYNFPGSRKNTQPVGRCFKIAQR</sequence>
<comment type="caution">
    <text evidence="2">The sequence shown here is derived from an EMBL/GenBank/DDBJ whole genome shotgun (WGS) entry which is preliminary data.</text>
</comment>
<accession>A0AAV3B330</accession>
<evidence type="ECO:0000313" key="3">
    <source>
        <dbReference type="Proteomes" id="UP001181693"/>
    </source>
</evidence>
<protein>
    <recommendedName>
        <fullName evidence="4">Secreted protein</fullName>
    </recommendedName>
</protein>
<evidence type="ECO:0000313" key="2">
    <source>
        <dbReference type="EMBL" id="DBA32478.1"/>
    </source>
</evidence>
<keyword evidence="1" id="KW-0472">Membrane</keyword>
<evidence type="ECO:0008006" key="4">
    <source>
        <dbReference type="Google" id="ProtNLM"/>
    </source>
</evidence>
<organism evidence="2 3">
    <name type="scientific">Pyxicephalus adspersus</name>
    <name type="common">African bullfrog</name>
    <dbReference type="NCBI Taxonomy" id="30357"/>
    <lineage>
        <taxon>Eukaryota</taxon>
        <taxon>Metazoa</taxon>
        <taxon>Chordata</taxon>
        <taxon>Craniata</taxon>
        <taxon>Vertebrata</taxon>
        <taxon>Euteleostomi</taxon>
        <taxon>Amphibia</taxon>
        <taxon>Batrachia</taxon>
        <taxon>Anura</taxon>
        <taxon>Neobatrachia</taxon>
        <taxon>Ranoidea</taxon>
        <taxon>Pyxicephalidae</taxon>
        <taxon>Pyxicephalinae</taxon>
        <taxon>Pyxicephalus</taxon>
    </lineage>
</organism>
<gene>
    <name evidence="2" type="ORF">GDO54_000268</name>
</gene>